<protein>
    <submittedName>
        <fullName evidence="2">Uncharacterized protein</fullName>
    </submittedName>
</protein>
<feature type="region of interest" description="Disordered" evidence="1">
    <location>
        <begin position="1"/>
        <end position="61"/>
    </location>
</feature>
<evidence type="ECO:0000313" key="3">
    <source>
        <dbReference type="Proteomes" id="UP000196878"/>
    </source>
</evidence>
<dbReference type="EMBL" id="NIPW01000006">
    <property type="protein sequence ID" value="OWJ79888.1"/>
    <property type="molecule type" value="Genomic_DNA"/>
</dbReference>
<sequence length="61" mass="6713">MTRQNSGKSGGKAATEREERLRAALRANLARRKAQARARAVSETENPQDADSDQTGTDRQE</sequence>
<dbReference type="RefSeq" id="WP_088214227.1">
    <property type="nucleotide sequence ID" value="NZ_NIPW01000006.1"/>
</dbReference>
<proteinExistence type="predicted"/>
<organism evidence="2 3">
    <name type="scientific">Haematobacter genomosp. 1</name>
    <dbReference type="NCBI Taxonomy" id="366618"/>
    <lineage>
        <taxon>Bacteria</taxon>
        <taxon>Pseudomonadati</taxon>
        <taxon>Pseudomonadota</taxon>
        <taxon>Alphaproteobacteria</taxon>
        <taxon>Rhodobacterales</taxon>
        <taxon>Paracoccaceae</taxon>
        <taxon>Haematobacter</taxon>
    </lineage>
</organism>
<name>A0A212AEK5_9RHOB</name>
<comment type="caution">
    <text evidence="2">The sequence shown here is derived from an EMBL/GenBank/DDBJ whole genome shotgun (WGS) entry which is preliminary data.</text>
</comment>
<accession>A0A212AEK5</accession>
<dbReference type="Proteomes" id="UP000196878">
    <property type="component" value="Unassembled WGS sequence"/>
</dbReference>
<keyword evidence="3" id="KW-1185">Reference proteome</keyword>
<gene>
    <name evidence="2" type="ORF">CDV49_03640</name>
</gene>
<dbReference type="AlphaFoldDB" id="A0A212AEK5"/>
<evidence type="ECO:0000256" key="1">
    <source>
        <dbReference type="SAM" id="MobiDB-lite"/>
    </source>
</evidence>
<evidence type="ECO:0000313" key="2">
    <source>
        <dbReference type="EMBL" id="OWJ79888.1"/>
    </source>
</evidence>
<reference evidence="2 3" key="1">
    <citation type="submission" date="2016-12" db="EMBL/GenBank/DDBJ databases">
        <title>Comparison of Traditional DNA-DNA Hybridization with In Silico Genomic Analysis.</title>
        <authorList>
            <person name="Nicholson A.C."/>
            <person name="Humrighouse B.W."/>
            <person name="Graziano J."/>
            <person name="Lasker B."/>
            <person name="Whitney A.M."/>
            <person name="Mcquiston J.R."/>
        </authorList>
    </citation>
    <scope>NUCLEOTIDE SEQUENCE [LARGE SCALE GENOMIC DNA]</scope>
    <source>
        <strain evidence="2 3">H2240</strain>
    </source>
</reference>